<dbReference type="OrthoDB" id="5959699at2"/>
<feature type="region of interest" description="Disordered" evidence="1">
    <location>
        <begin position="49"/>
        <end position="96"/>
    </location>
</feature>
<protein>
    <submittedName>
        <fullName evidence="4">Uncharacterized protein DUF4124</fullName>
    </submittedName>
</protein>
<dbReference type="AlphaFoldDB" id="A0A4R2IAX1"/>
<gene>
    <name evidence="4" type="ORF">EV148_103257</name>
</gene>
<dbReference type="EMBL" id="SLWQ01000003">
    <property type="protein sequence ID" value="TCO41337.1"/>
    <property type="molecule type" value="Genomic_DNA"/>
</dbReference>
<proteinExistence type="predicted"/>
<evidence type="ECO:0000313" key="5">
    <source>
        <dbReference type="Proteomes" id="UP000294862"/>
    </source>
</evidence>
<accession>A0A4R2IAX1</accession>
<feature type="signal peptide" evidence="2">
    <location>
        <begin position="1"/>
        <end position="25"/>
    </location>
</feature>
<feature type="domain" description="DUF4124" evidence="3">
    <location>
        <begin position="17"/>
        <end position="66"/>
    </location>
</feature>
<feature type="compositionally biased region" description="Basic and acidic residues" evidence="1">
    <location>
        <begin position="152"/>
        <end position="164"/>
    </location>
</feature>
<keyword evidence="2" id="KW-0732">Signal</keyword>
<organism evidence="4 5">
    <name type="scientific">Dokdonella fugitiva</name>
    <dbReference type="NCBI Taxonomy" id="328517"/>
    <lineage>
        <taxon>Bacteria</taxon>
        <taxon>Pseudomonadati</taxon>
        <taxon>Pseudomonadota</taxon>
        <taxon>Gammaproteobacteria</taxon>
        <taxon>Lysobacterales</taxon>
        <taxon>Rhodanobacteraceae</taxon>
        <taxon>Dokdonella</taxon>
    </lineage>
</organism>
<evidence type="ECO:0000259" key="3">
    <source>
        <dbReference type="Pfam" id="PF13511"/>
    </source>
</evidence>
<dbReference type="InterPro" id="IPR025392">
    <property type="entry name" value="DUF4124"/>
</dbReference>
<evidence type="ECO:0000256" key="2">
    <source>
        <dbReference type="SAM" id="SignalP"/>
    </source>
</evidence>
<sequence length="178" mass="19244">MRRCLRIAPCWAALLGLMLGTPAHADPVYRCRNARGQIAYQDRACGAGEQQSEIAFDPPPAPPAASHGSARSTQDHTPERVHAAHRPRAVASGAATSWQCRADDGSVFYRHGRCPRTITVRGASPGTRSGKAAVSVSATPLPRAEACRRLARERGRPGREHDEVVSTYERNAGRDPCR</sequence>
<evidence type="ECO:0000256" key="1">
    <source>
        <dbReference type="SAM" id="MobiDB-lite"/>
    </source>
</evidence>
<evidence type="ECO:0000313" key="4">
    <source>
        <dbReference type="EMBL" id="TCO41337.1"/>
    </source>
</evidence>
<reference evidence="4 5" key="1">
    <citation type="journal article" date="2015" name="Stand. Genomic Sci.">
        <title>Genomic Encyclopedia of Bacterial and Archaeal Type Strains, Phase III: the genomes of soil and plant-associated and newly described type strains.</title>
        <authorList>
            <person name="Whitman W.B."/>
            <person name="Woyke T."/>
            <person name="Klenk H.P."/>
            <person name="Zhou Y."/>
            <person name="Lilburn T.G."/>
            <person name="Beck B.J."/>
            <person name="De Vos P."/>
            <person name="Vandamme P."/>
            <person name="Eisen J.A."/>
            <person name="Garrity G."/>
            <person name="Hugenholtz P."/>
            <person name="Kyrpides N.C."/>
        </authorList>
    </citation>
    <scope>NUCLEOTIDE SEQUENCE [LARGE SCALE GENOMIC DNA]</scope>
    <source>
        <strain evidence="4 5">A3</strain>
    </source>
</reference>
<feature type="compositionally biased region" description="Basic and acidic residues" evidence="1">
    <location>
        <begin position="73"/>
        <end position="82"/>
    </location>
</feature>
<feature type="region of interest" description="Disordered" evidence="1">
    <location>
        <begin position="152"/>
        <end position="178"/>
    </location>
</feature>
<keyword evidence="5" id="KW-1185">Reference proteome</keyword>
<dbReference type="Pfam" id="PF13511">
    <property type="entry name" value="DUF4124"/>
    <property type="match status" value="1"/>
</dbReference>
<name>A0A4R2IAX1_9GAMM</name>
<dbReference type="Proteomes" id="UP000294862">
    <property type="component" value="Unassembled WGS sequence"/>
</dbReference>
<comment type="caution">
    <text evidence="4">The sequence shown here is derived from an EMBL/GenBank/DDBJ whole genome shotgun (WGS) entry which is preliminary data.</text>
</comment>
<feature type="chain" id="PRO_5020949220" evidence="2">
    <location>
        <begin position="26"/>
        <end position="178"/>
    </location>
</feature>